<evidence type="ECO:0000256" key="1">
    <source>
        <dbReference type="ARBA" id="ARBA00022741"/>
    </source>
</evidence>
<organism evidence="4 5">
    <name type="scientific">Arthrobacter burdickii</name>
    <dbReference type="NCBI Taxonomy" id="3035920"/>
    <lineage>
        <taxon>Bacteria</taxon>
        <taxon>Bacillati</taxon>
        <taxon>Actinomycetota</taxon>
        <taxon>Actinomycetes</taxon>
        <taxon>Micrococcales</taxon>
        <taxon>Micrococcaceae</taxon>
        <taxon>Arthrobacter</taxon>
    </lineage>
</organism>
<keyword evidence="2 4" id="KW-0067">ATP-binding</keyword>
<evidence type="ECO:0000313" key="5">
    <source>
        <dbReference type="Proteomes" id="UP001174209"/>
    </source>
</evidence>
<dbReference type="InterPro" id="IPR003439">
    <property type="entry name" value="ABC_transporter-like_ATP-bd"/>
</dbReference>
<dbReference type="SMART" id="SM00382">
    <property type="entry name" value="AAA"/>
    <property type="match status" value="1"/>
</dbReference>
<dbReference type="Proteomes" id="UP001174209">
    <property type="component" value="Unassembled WGS sequence"/>
</dbReference>
<evidence type="ECO:0000313" key="4">
    <source>
        <dbReference type="EMBL" id="MDN4612213.1"/>
    </source>
</evidence>
<dbReference type="PANTHER" id="PTHR43038:SF3">
    <property type="entry name" value="ABC TRANSPORTER G FAMILY MEMBER 20 ISOFORM X1"/>
    <property type="match status" value="1"/>
</dbReference>
<accession>A0ABT8K443</accession>
<protein>
    <submittedName>
        <fullName evidence="4">ATP-binding cassette domain-containing protein</fullName>
    </submittedName>
</protein>
<gene>
    <name evidence="4" type="ORF">P5G52_15205</name>
</gene>
<keyword evidence="1" id="KW-0547">Nucleotide-binding</keyword>
<keyword evidence="5" id="KW-1185">Reference proteome</keyword>
<reference evidence="4" key="1">
    <citation type="submission" date="2023-06" db="EMBL/GenBank/DDBJ databases">
        <title>MT1 and MT2 Draft Genomes of Novel Species.</title>
        <authorList>
            <person name="Venkateswaran K."/>
        </authorList>
    </citation>
    <scope>NUCLEOTIDE SEQUENCE</scope>
    <source>
        <strain evidence="4">IIF3SC-B10</strain>
    </source>
</reference>
<dbReference type="InterPro" id="IPR027417">
    <property type="entry name" value="P-loop_NTPase"/>
</dbReference>
<comment type="caution">
    <text evidence="4">The sequence shown here is derived from an EMBL/GenBank/DDBJ whole genome shotgun (WGS) entry which is preliminary data.</text>
</comment>
<dbReference type="PANTHER" id="PTHR43038">
    <property type="entry name" value="ATP-BINDING CASSETTE, SUB-FAMILY H, MEMBER 1"/>
    <property type="match status" value="1"/>
</dbReference>
<feature type="domain" description="ABC transporter" evidence="3">
    <location>
        <begin position="19"/>
        <end position="274"/>
    </location>
</feature>
<evidence type="ECO:0000256" key="2">
    <source>
        <dbReference type="ARBA" id="ARBA00022840"/>
    </source>
</evidence>
<evidence type="ECO:0000259" key="3">
    <source>
        <dbReference type="PROSITE" id="PS50893"/>
    </source>
</evidence>
<dbReference type="Pfam" id="PF00005">
    <property type="entry name" value="ABC_tran"/>
    <property type="match status" value="1"/>
</dbReference>
<dbReference type="Gene3D" id="3.40.50.300">
    <property type="entry name" value="P-loop containing nucleotide triphosphate hydrolases"/>
    <property type="match status" value="1"/>
</dbReference>
<proteinExistence type="predicted"/>
<dbReference type="EMBL" id="JAROCG010000002">
    <property type="protein sequence ID" value="MDN4612213.1"/>
    <property type="molecule type" value="Genomic_DNA"/>
</dbReference>
<dbReference type="RefSeq" id="WP_301229051.1">
    <property type="nucleotide sequence ID" value="NZ_JAROCG010000002.1"/>
</dbReference>
<dbReference type="GO" id="GO:0005524">
    <property type="term" value="F:ATP binding"/>
    <property type="evidence" value="ECO:0007669"/>
    <property type="project" value="UniProtKB-KW"/>
</dbReference>
<dbReference type="SUPFAM" id="SSF52540">
    <property type="entry name" value="P-loop containing nucleoside triphosphate hydrolases"/>
    <property type="match status" value="1"/>
</dbReference>
<dbReference type="InterPro" id="IPR003593">
    <property type="entry name" value="AAA+_ATPase"/>
</dbReference>
<name>A0ABT8K443_9MICC</name>
<dbReference type="PROSITE" id="PS50893">
    <property type="entry name" value="ABC_TRANSPORTER_2"/>
    <property type="match status" value="1"/>
</dbReference>
<sequence>MVSSLFPNPDARAGGAPAIVVEDLTLRAGGRTIFEDVSFEVPAGSLTVLAGASGAGRTALALALAGRLSVTAGRSSVLGLALPRHAGEVRRRVGFTGNATVVPLDETLTVRHHVAEALQLAGPWWRRSATRDRVDRTITAANDLLAALEDVVGENAPSGPLAQARLRRGELVRDASPVARFTLSLVLALVSGPDVLVVDDVDQLRTADERRAAWAALLTLERTRRDDGGPLTVVATCQDWQELDDVLDPGHRLGALPLRPVTVHTLGAPVSVPTPDPETR</sequence>